<accession>M1MIC4</accession>
<dbReference type="RefSeq" id="WP_015392397.1">
    <property type="nucleotide sequence ID" value="NC_020291.1"/>
</dbReference>
<dbReference type="KEGG" id="csr:Cspa_c23130"/>
<evidence type="ECO:0000313" key="1">
    <source>
        <dbReference type="EMBL" id="AGF56078.1"/>
    </source>
</evidence>
<protein>
    <recommendedName>
        <fullName evidence="3">Glutamate-rich protein GrpB</fullName>
    </recommendedName>
</protein>
<evidence type="ECO:0000313" key="2">
    <source>
        <dbReference type="Proteomes" id="UP000011728"/>
    </source>
</evidence>
<keyword evidence="2" id="KW-1185">Reference proteome</keyword>
<reference evidence="1 2" key="1">
    <citation type="submission" date="2013-02" db="EMBL/GenBank/DDBJ databases">
        <title>Genome sequence of Clostridium saccharoperbutylacetonicum N1-4(HMT).</title>
        <authorList>
            <person name="Poehlein A."/>
            <person name="Daniel R."/>
        </authorList>
    </citation>
    <scope>NUCLEOTIDE SEQUENCE [LARGE SCALE GENOMIC DNA]</scope>
    <source>
        <strain evidence="2">N1-4(HMT)</strain>
    </source>
</reference>
<dbReference type="OrthoDB" id="9799092at2"/>
<dbReference type="eggNOG" id="COG2320">
    <property type="taxonomic scope" value="Bacteria"/>
</dbReference>
<dbReference type="PANTHER" id="PTHR34822">
    <property type="entry name" value="GRPB DOMAIN PROTEIN (AFU_ORTHOLOGUE AFUA_1G01530)"/>
    <property type="match status" value="1"/>
</dbReference>
<dbReference type="Gene3D" id="3.30.460.10">
    <property type="entry name" value="Beta Polymerase, domain 2"/>
    <property type="match status" value="1"/>
</dbReference>
<dbReference type="AlphaFoldDB" id="M1MIC4"/>
<organism evidence="1 2">
    <name type="scientific">Clostridium saccharoperbutylacetonicum N1-4(HMT)</name>
    <dbReference type="NCBI Taxonomy" id="931276"/>
    <lineage>
        <taxon>Bacteria</taxon>
        <taxon>Bacillati</taxon>
        <taxon>Bacillota</taxon>
        <taxon>Clostridia</taxon>
        <taxon>Eubacteriales</taxon>
        <taxon>Clostridiaceae</taxon>
        <taxon>Clostridium</taxon>
    </lineage>
</organism>
<dbReference type="PANTHER" id="PTHR34822:SF1">
    <property type="entry name" value="GRPB FAMILY PROTEIN"/>
    <property type="match status" value="1"/>
</dbReference>
<dbReference type="PATRIC" id="fig|931276.5.peg.2317"/>
<dbReference type="InterPro" id="IPR007344">
    <property type="entry name" value="GrpB/CoaE"/>
</dbReference>
<proteinExistence type="predicted"/>
<evidence type="ECO:0008006" key="3">
    <source>
        <dbReference type="Google" id="ProtNLM"/>
    </source>
</evidence>
<dbReference type="STRING" id="36745.CLSAP_21270"/>
<dbReference type="Proteomes" id="UP000011728">
    <property type="component" value="Chromosome"/>
</dbReference>
<gene>
    <name evidence="1" type="ORF">Cspa_c23130</name>
</gene>
<name>M1MIC4_9CLOT</name>
<sequence length="174" mass="20351">MRTKNVVVLPYDFNWSHEFEKIKICIEKELGDNIIGIEHVGSTSVEGLAAKPIIDLDVIIESYDNFEEVKAKLETLGYYHEGDLDVRGREAFAYDENEKIEFMTHHLYVCPKNSDELNRHITFRNYMRTSKEDVEKYSAIKLQAAKLYPKDIDIYCEYKSPCIIEIYKKIGIEN</sequence>
<dbReference type="SUPFAM" id="SSF81301">
    <property type="entry name" value="Nucleotidyltransferase"/>
    <property type="match status" value="1"/>
</dbReference>
<dbReference type="Pfam" id="PF04229">
    <property type="entry name" value="GrpB"/>
    <property type="match status" value="1"/>
</dbReference>
<dbReference type="InterPro" id="IPR043519">
    <property type="entry name" value="NT_sf"/>
</dbReference>
<dbReference type="HOGENOM" id="CLU_086407_2_1_9"/>
<dbReference type="EMBL" id="CP004121">
    <property type="protein sequence ID" value="AGF56078.1"/>
    <property type="molecule type" value="Genomic_DNA"/>
</dbReference>